<proteinExistence type="predicted"/>
<name>A0AAD6UV39_9AGAR</name>
<dbReference type="Proteomes" id="UP001219525">
    <property type="component" value="Unassembled WGS sequence"/>
</dbReference>
<evidence type="ECO:0000313" key="3">
    <source>
        <dbReference type="Proteomes" id="UP001219525"/>
    </source>
</evidence>
<protein>
    <submittedName>
        <fullName evidence="2">Uncharacterized protein</fullName>
    </submittedName>
</protein>
<gene>
    <name evidence="2" type="ORF">GGX14DRAFT_407541</name>
</gene>
<dbReference type="EMBL" id="JARJCW010000139">
    <property type="protein sequence ID" value="KAJ7191010.1"/>
    <property type="molecule type" value="Genomic_DNA"/>
</dbReference>
<dbReference type="AlphaFoldDB" id="A0AAD6UV39"/>
<comment type="caution">
    <text evidence="2">The sequence shown here is derived from an EMBL/GenBank/DDBJ whole genome shotgun (WGS) entry which is preliminary data.</text>
</comment>
<accession>A0AAD6UV39</accession>
<sequence>MCSSATTVCAVQCTAADTTAVTTCTAVPVNSRDPQCSECTWRGGHRYHISNLKETAVRAPPGNSSNYIKDMSSPPRCNWFLGLFPCIHLLPATFHRITESTTSSFGLLTSASQRTRIDVDVRPSGSATRSRPDDNPGPERWARLAISLQNVVIDGLFEVRAGPAAIERPRNAMSPVHTARLPSVSSFTKRTPAWRHAERNPSFKYLWPSLPRYSRDTRHKLLLRTVKPFGMQSNTWLGQPGHREYLQS</sequence>
<organism evidence="2 3">
    <name type="scientific">Mycena pura</name>
    <dbReference type="NCBI Taxonomy" id="153505"/>
    <lineage>
        <taxon>Eukaryota</taxon>
        <taxon>Fungi</taxon>
        <taxon>Dikarya</taxon>
        <taxon>Basidiomycota</taxon>
        <taxon>Agaricomycotina</taxon>
        <taxon>Agaricomycetes</taxon>
        <taxon>Agaricomycetidae</taxon>
        <taxon>Agaricales</taxon>
        <taxon>Marasmiineae</taxon>
        <taxon>Mycenaceae</taxon>
        <taxon>Mycena</taxon>
    </lineage>
</organism>
<keyword evidence="3" id="KW-1185">Reference proteome</keyword>
<reference evidence="2" key="1">
    <citation type="submission" date="2023-03" db="EMBL/GenBank/DDBJ databases">
        <title>Massive genome expansion in bonnet fungi (Mycena s.s.) driven by repeated elements and novel gene families across ecological guilds.</title>
        <authorList>
            <consortium name="Lawrence Berkeley National Laboratory"/>
            <person name="Harder C.B."/>
            <person name="Miyauchi S."/>
            <person name="Viragh M."/>
            <person name="Kuo A."/>
            <person name="Thoen E."/>
            <person name="Andreopoulos B."/>
            <person name="Lu D."/>
            <person name="Skrede I."/>
            <person name="Drula E."/>
            <person name="Henrissat B."/>
            <person name="Morin E."/>
            <person name="Kohler A."/>
            <person name="Barry K."/>
            <person name="LaButti K."/>
            <person name="Morin E."/>
            <person name="Salamov A."/>
            <person name="Lipzen A."/>
            <person name="Mereny Z."/>
            <person name="Hegedus B."/>
            <person name="Baldrian P."/>
            <person name="Stursova M."/>
            <person name="Weitz H."/>
            <person name="Taylor A."/>
            <person name="Grigoriev I.V."/>
            <person name="Nagy L.G."/>
            <person name="Martin F."/>
            <person name="Kauserud H."/>
        </authorList>
    </citation>
    <scope>NUCLEOTIDE SEQUENCE</scope>
    <source>
        <strain evidence="2">9144</strain>
    </source>
</reference>
<evidence type="ECO:0000256" key="1">
    <source>
        <dbReference type="SAM" id="MobiDB-lite"/>
    </source>
</evidence>
<feature type="region of interest" description="Disordered" evidence="1">
    <location>
        <begin position="118"/>
        <end position="139"/>
    </location>
</feature>
<evidence type="ECO:0000313" key="2">
    <source>
        <dbReference type="EMBL" id="KAJ7191010.1"/>
    </source>
</evidence>